<dbReference type="GO" id="GO:0016301">
    <property type="term" value="F:kinase activity"/>
    <property type="evidence" value="ECO:0007669"/>
    <property type="project" value="UniProtKB-KW"/>
</dbReference>
<dbReference type="Pfam" id="PF00781">
    <property type="entry name" value="DAGK_cat"/>
    <property type="match status" value="1"/>
</dbReference>
<dbReference type="InterPro" id="IPR017438">
    <property type="entry name" value="ATP-NAD_kinase_N"/>
</dbReference>
<organism evidence="2 3">
    <name type="scientific">Thiocapsa roseopersicina</name>
    <dbReference type="NCBI Taxonomy" id="1058"/>
    <lineage>
        <taxon>Bacteria</taxon>
        <taxon>Pseudomonadati</taxon>
        <taxon>Pseudomonadota</taxon>
        <taxon>Gammaproteobacteria</taxon>
        <taxon>Chromatiales</taxon>
        <taxon>Chromatiaceae</taxon>
        <taxon>Thiocapsa</taxon>
    </lineage>
</organism>
<protein>
    <submittedName>
        <fullName evidence="2">Diacylglycerol kinase family enzyme</fullName>
    </submittedName>
</protein>
<accession>A0A1H2T7F9</accession>
<keyword evidence="3" id="KW-1185">Reference proteome</keyword>
<dbReference type="InterPro" id="IPR001206">
    <property type="entry name" value="Diacylglycerol_kinase_cat_dom"/>
</dbReference>
<dbReference type="Gene3D" id="2.60.200.40">
    <property type="match status" value="1"/>
</dbReference>
<sequence length="320" mass="35189">MREAVIISNSRSGENRGGDLDLSSRVAGRLRERGVDAGVIGFDNARGRQVNWRRRLDEALDAGARHVYVLGGDGTVLAVAKALLDRDAVLGIVPMGTANLLARDLELPLDPMLAVDALLEAQPRRIDVGRVNGELFLCASMLGMGTTLARIRESGRGQGALRLWPRLLSKALWILWRYPHRRIILELDGQTLTLRSRALVISNNPVLPQAGLYPRRGRLDGGLLGIYGVREGSFGELPRVALRLLNGSWADEPLIFHHDAPQLTVQAPSASRRGRRIMVLNDGERVRLELPLRYEIQPRALSVLDAASRPPSAMAREKAV</sequence>
<dbReference type="RefSeq" id="WP_175534510.1">
    <property type="nucleotide sequence ID" value="NZ_FNNZ01000003.1"/>
</dbReference>
<dbReference type="PROSITE" id="PS50146">
    <property type="entry name" value="DAGK"/>
    <property type="match status" value="1"/>
</dbReference>
<keyword evidence="2" id="KW-0418">Kinase</keyword>
<evidence type="ECO:0000313" key="2">
    <source>
        <dbReference type="EMBL" id="SDW39883.1"/>
    </source>
</evidence>
<dbReference type="AlphaFoldDB" id="A0A1H2T7F9"/>
<dbReference type="SMART" id="SM00046">
    <property type="entry name" value="DAGKc"/>
    <property type="match status" value="1"/>
</dbReference>
<feature type="domain" description="DAGKc" evidence="1">
    <location>
        <begin position="1"/>
        <end position="135"/>
    </location>
</feature>
<dbReference type="Gene3D" id="3.40.50.10330">
    <property type="entry name" value="Probable inorganic polyphosphate/atp-NAD kinase, domain 1"/>
    <property type="match status" value="1"/>
</dbReference>
<dbReference type="InterPro" id="IPR045540">
    <property type="entry name" value="YegS/DAGK_C"/>
</dbReference>
<dbReference type="Pfam" id="PF19279">
    <property type="entry name" value="YegS_C"/>
    <property type="match status" value="1"/>
</dbReference>
<dbReference type="SUPFAM" id="SSF111331">
    <property type="entry name" value="NAD kinase/diacylglycerol kinase-like"/>
    <property type="match status" value="1"/>
</dbReference>
<dbReference type="EMBL" id="FNNZ01000003">
    <property type="protein sequence ID" value="SDW39883.1"/>
    <property type="molecule type" value="Genomic_DNA"/>
</dbReference>
<proteinExistence type="predicted"/>
<gene>
    <name evidence="2" type="ORF">SAMN05421783_103330</name>
</gene>
<dbReference type="InterPro" id="IPR016064">
    <property type="entry name" value="NAD/diacylglycerol_kinase_sf"/>
</dbReference>
<evidence type="ECO:0000313" key="3">
    <source>
        <dbReference type="Proteomes" id="UP000198816"/>
    </source>
</evidence>
<evidence type="ECO:0000259" key="1">
    <source>
        <dbReference type="PROSITE" id="PS50146"/>
    </source>
</evidence>
<dbReference type="STRING" id="1058.SAMN05421783_103330"/>
<reference evidence="3" key="1">
    <citation type="submission" date="2016-10" db="EMBL/GenBank/DDBJ databases">
        <authorList>
            <person name="Varghese N."/>
            <person name="Submissions S."/>
        </authorList>
    </citation>
    <scope>NUCLEOTIDE SEQUENCE [LARGE SCALE GENOMIC DNA]</scope>
    <source>
        <strain evidence="3">DSM 217</strain>
    </source>
</reference>
<keyword evidence="2" id="KW-0808">Transferase</keyword>
<name>A0A1H2T7F9_THIRO</name>
<dbReference type="Proteomes" id="UP000198816">
    <property type="component" value="Unassembled WGS sequence"/>
</dbReference>